<protein>
    <submittedName>
        <fullName evidence="3">TIGR03084 family protein</fullName>
    </submittedName>
</protein>
<evidence type="ECO:0000313" key="3">
    <source>
        <dbReference type="EMBL" id="MBZ5738048.1"/>
    </source>
</evidence>
<evidence type="ECO:0000259" key="1">
    <source>
        <dbReference type="Pfam" id="PF08608"/>
    </source>
</evidence>
<dbReference type="NCBIfam" id="TIGR03084">
    <property type="entry name" value="TIGR03084 family metal-binding protein"/>
    <property type="match status" value="1"/>
</dbReference>
<dbReference type="SUPFAM" id="SSF109854">
    <property type="entry name" value="DinB/YfiT-like putative metalloenzymes"/>
    <property type="match status" value="1"/>
</dbReference>
<reference evidence="3 4" key="1">
    <citation type="submission" date="2021-09" db="EMBL/GenBank/DDBJ databases">
        <title>Whole genome sequence of Nocardioides sp. GBK3QG-3.</title>
        <authorList>
            <person name="Tuo L."/>
        </authorList>
    </citation>
    <scope>NUCLEOTIDE SEQUENCE [LARGE SCALE GENOMIC DNA]</scope>
    <source>
        <strain evidence="3 4">GBK3QG-3</strain>
    </source>
</reference>
<dbReference type="Pfam" id="PF08608">
    <property type="entry name" value="Wyosine_form"/>
    <property type="match status" value="1"/>
</dbReference>
<dbReference type="NCBIfam" id="TIGR03083">
    <property type="entry name" value="maleylpyruvate isomerase family mycothiol-dependent enzyme"/>
    <property type="match status" value="1"/>
</dbReference>
<dbReference type="EMBL" id="JAIQZJ010000003">
    <property type="protein sequence ID" value="MBZ5738048.1"/>
    <property type="molecule type" value="Genomic_DNA"/>
</dbReference>
<dbReference type="RefSeq" id="WP_224122422.1">
    <property type="nucleotide sequence ID" value="NZ_JAIQZJ010000003.1"/>
</dbReference>
<dbReference type="InterPro" id="IPR013917">
    <property type="entry name" value="tRNA_wybutosine-synth"/>
</dbReference>
<dbReference type="Proteomes" id="UP000780875">
    <property type="component" value="Unassembled WGS sequence"/>
</dbReference>
<dbReference type="InterPro" id="IPR034660">
    <property type="entry name" value="DinB/YfiT-like"/>
</dbReference>
<dbReference type="InterPro" id="IPR017518">
    <property type="entry name" value="CHP03084"/>
</dbReference>
<evidence type="ECO:0000313" key="4">
    <source>
        <dbReference type="Proteomes" id="UP000780875"/>
    </source>
</evidence>
<organism evidence="3 4">
    <name type="scientific">Nocardioides mangrovi</name>
    <dbReference type="NCBI Taxonomy" id="2874580"/>
    <lineage>
        <taxon>Bacteria</taxon>
        <taxon>Bacillati</taxon>
        <taxon>Actinomycetota</taxon>
        <taxon>Actinomycetes</taxon>
        <taxon>Propionibacteriales</taxon>
        <taxon>Nocardioidaceae</taxon>
        <taxon>Nocardioides</taxon>
    </lineage>
</organism>
<dbReference type="InterPro" id="IPR017517">
    <property type="entry name" value="Maleyloyr_isom"/>
</dbReference>
<dbReference type="InterPro" id="IPR024344">
    <property type="entry name" value="MDMPI_metal-binding"/>
</dbReference>
<feature type="domain" description="tRNA wybutosine-synthesis" evidence="1">
    <location>
        <begin position="189"/>
        <end position="239"/>
    </location>
</feature>
<proteinExistence type="predicted"/>
<dbReference type="Pfam" id="PF11716">
    <property type="entry name" value="MDMPI_N"/>
    <property type="match status" value="1"/>
</dbReference>
<name>A0ABS7UAM3_9ACTN</name>
<dbReference type="Gene3D" id="1.20.120.450">
    <property type="entry name" value="dinb family like domain"/>
    <property type="match status" value="1"/>
</dbReference>
<comment type="caution">
    <text evidence="3">The sequence shown here is derived from an EMBL/GenBank/DDBJ whole genome shotgun (WGS) entry which is preliminary data.</text>
</comment>
<accession>A0ABS7UAM3</accession>
<evidence type="ECO:0000259" key="2">
    <source>
        <dbReference type="Pfam" id="PF11716"/>
    </source>
</evidence>
<keyword evidence="4" id="KW-1185">Reference proteome</keyword>
<gene>
    <name evidence="3" type="ORF">K8U61_07730</name>
</gene>
<feature type="domain" description="Mycothiol-dependent maleylpyruvate isomerase metal-binding" evidence="2">
    <location>
        <begin position="14"/>
        <end position="151"/>
    </location>
</feature>
<sequence length="265" mass="28669">MSLLDDLLADLKVEGDRLWTAVAGLDEGGWQTATPADGWTVATQVAHLAWTDEMAVLAAGARTPEGKEAWDAVVLEALQDPDGYVDAAALEVARLAPEALLARWGAAREGLGRALRDYPSGERMPWFGPPMSPASMATARFMETWAHALDVYEALGIDPEQSDRVRHVAHLGVRTRDFAFSVHELAPPAEEFRVDLVSPSEEQWSWGPEGAAQTVTGSAWDFALLVTQRVHRDDTDLVASGTDAEQWLRIAQAFAGPSGEGRAKA</sequence>